<dbReference type="EMBL" id="GBEZ01015075">
    <property type="protein sequence ID" value="JAC71057.1"/>
    <property type="molecule type" value="Transcribed_RNA"/>
</dbReference>
<gene>
    <name evidence="1" type="ORF">TSPGSL018_2781</name>
</gene>
<sequence>KRGSQTSALSSEKALLQQTRGFTPTMKMDSGAAPLCYYMGKVGAQNFIYPGSAVGKL</sequence>
<name>A0A061RDN5_9CHLO</name>
<accession>A0A061RDN5</accession>
<organism evidence="1">
    <name type="scientific">Tetraselmis sp. GSL018</name>
    <dbReference type="NCBI Taxonomy" id="582737"/>
    <lineage>
        <taxon>Eukaryota</taxon>
        <taxon>Viridiplantae</taxon>
        <taxon>Chlorophyta</taxon>
        <taxon>core chlorophytes</taxon>
        <taxon>Chlorodendrophyceae</taxon>
        <taxon>Chlorodendrales</taxon>
        <taxon>Chlorodendraceae</taxon>
        <taxon>Tetraselmis</taxon>
    </lineage>
</organism>
<evidence type="ECO:0000313" key="1">
    <source>
        <dbReference type="EMBL" id="JAC71057.1"/>
    </source>
</evidence>
<reference evidence="1" key="1">
    <citation type="submission" date="2014-05" db="EMBL/GenBank/DDBJ databases">
        <title>The transcriptome of the halophilic microalga Tetraselmis sp. GSL018 isolated from the Great Salt Lake, Utah.</title>
        <authorList>
            <person name="Jinkerson R.E."/>
            <person name="D'Adamo S."/>
            <person name="Posewitz M.C."/>
        </authorList>
    </citation>
    <scope>NUCLEOTIDE SEQUENCE</scope>
    <source>
        <strain evidence="1">GSL018</strain>
    </source>
</reference>
<protein>
    <submittedName>
        <fullName evidence="1">Uncharacterized protein</fullName>
    </submittedName>
</protein>
<feature type="non-terminal residue" evidence="1">
    <location>
        <position position="1"/>
    </location>
</feature>
<proteinExistence type="predicted"/>
<dbReference type="AlphaFoldDB" id="A0A061RDN5"/>